<dbReference type="GO" id="GO:0016491">
    <property type="term" value="F:oxidoreductase activity"/>
    <property type="evidence" value="ECO:0007669"/>
    <property type="project" value="UniProtKB-KW"/>
</dbReference>
<feature type="domain" description="Gfo/Idh/MocA-like oxidoreductase N-terminal" evidence="2">
    <location>
        <begin position="5"/>
        <end position="107"/>
    </location>
</feature>
<evidence type="ECO:0000313" key="5">
    <source>
        <dbReference type="Proteomes" id="UP000308705"/>
    </source>
</evidence>
<keyword evidence="1" id="KW-0560">Oxidoreductase</keyword>
<dbReference type="SUPFAM" id="SSF51735">
    <property type="entry name" value="NAD(P)-binding Rossmann-fold domains"/>
    <property type="match status" value="1"/>
</dbReference>
<name>A0A4U3LW56_9ACTN</name>
<gene>
    <name evidence="4" type="ORF">FDA94_36070</name>
</gene>
<evidence type="ECO:0000259" key="3">
    <source>
        <dbReference type="Pfam" id="PF22725"/>
    </source>
</evidence>
<dbReference type="OrthoDB" id="9776544at2"/>
<dbReference type="EMBL" id="SZQA01000059">
    <property type="protein sequence ID" value="TKK79056.1"/>
    <property type="molecule type" value="Genomic_DNA"/>
</dbReference>
<sequence>MGEPVKVGMIGCGKVSVQYTTTLANLPGLVLYAVADLDPARALAAATETGARSLGVDDLIDACDLVVNLTIPAAHTEVALRAIAAGKDVYGEKPLAATLDEAKTIIAKGAGVKLGCAPDTVLGTGFQTARHHLDAGLIGRPAAAVATMVTGGPEPWHPDPDFYYRPGGGPLLDMGPYYVTALVALLGPVVSVIGASSRARSERVIGSGHRQGERLPVTTDTHVTGVLTHASGALSTLIMSFDGATSRAPNIEVHGELGTMIVPDPNRFDGDVLVHRVGGTWETLPVAAGYRDTGRGIGVYDLVTAPRPRASGEVALHVLDVMESLLRSAATGRAETVESTCERPEPVPLQSLV</sequence>
<dbReference type="InterPro" id="IPR036291">
    <property type="entry name" value="NAD(P)-bd_dom_sf"/>
</dbReference>
<evidence type="ECO:0000259" key="2">
    <source>
        <dbReference type="Pfam" id="PF01408"/>
    </source>
</evidence>
<dbReference type="RefSeq" id="WP_137251517.1">
    <property type="nucleotide sequence ID" value="NZ_SZQA01000059.1"/>
</dbReference>
<accession>A0A4U3LW56</accession>
<dbReference type="Proteomes" id="UP000308705">
    <property type="component" value="Unassembled WGS sequence"/>
</dbReference>
<proteinExistence type="predicted"/>
<evidence type="ECO:0000256" key="1">
    <source>
        <dbReference type="ARBA" id="ARBA00023002"/>
    </source>
</evidence>
<dbReference type="GO" id="GO:0000166">
    <property type="term" value="F:nucleotide binding"/>
    <property type="evidence" value="ECO:0007669"/>
    <property type="project" value="InterPro"/>
</dbReference>
<dbReference type="PANTHER" id="PTHR43818:SF11">
    <property type="entry name" value="BCDNA.GH03377"/>
    <property type="match status" value="1"/>
</dbReference>
<dbReference type="AlphaFoldDB" id="A0A4U3LW56"/>
<dbReference type="InterPro" id="IPR000683">
    <property type="entry name" value="Gfo/Idh/MocA-like_OxRdtase_N"/>
</dbReference>
<comment type="caution">
    <text evidence="4">The sequence shown here is derived from an EMBL/GenBank/DDBJ whole genome shotgun (WGS) entry which is preliminary data.</text>
</comment>
<dbReference type="PANTHER" id="PTHR43818">
    <property type="entry name" value="BCDNA.GH03377"/>
    <property type="match status" value="1"/>
</dbReference>
<dbReference type="Gene3D" id="3.30.360.10">
    <property type="entry name" value="Dihydrodipicolinate Reductase, domain 2"/>
    <property type="match status" value="1"/>
</dbReference>
<dbReference type="Gene3D" id="3.40.50.720">
    <property type="entry name" value="NAD(P)-binding Rossmann-like Domain"/>
    <property type="match status" value="1"/>
</dbReference>
<dbReference type="SUPFAM" id="SSF55347">
    <property type="entry name" value="Glyceraldehyde-3-phosphate dehydrogenase-like, C-terminal domain"/>
    <property type="match status" value="1"/>
</dbReference>
<dbReference type="InterPro" id="IPR055170">
    <property type="entry name" value="GFO_IDH_MocA-like_dom"/>
</dbReference>
<feature type="domain" description="GFO/IDH/MocA-like oxidoreductase" evidence="3">
    <location>
        <begin position="126"/>
        <end position="260"/>
    </location>
</feature>
<dbReference type="Pfam" id="PF22725">
    <property type="entry name" value="GFO_IDH_MocA_C3"/>
    <property type="match status" value="1"/>
</dbReference>
<keyword evidence="5" id="KW-1185">Reference proteome</keyword>
<dbReference type="Pfam" id="PF01408">
    <property type="entry name" value="GFO_IDH_MocA"/>
    <property type="match status" value="1"/>
</dbReference>
<reference evidence="4 5" key="1">
    <citation type="submission" date="2019-04" db="EMBL/GenBank/DDBJ databases">
        <title>Herbidospora sp. NEAU-GS14.nov., a novel actinomycete isolated from soil.</title>
        <authorList>
            <person name="Han L."/>
        </authorList>
    </citation>
    <scope>NUCLEOTIDE SEQUENCE [LARGE SCALE GENOMIC DNA]</scope>
    <source>
        <strain evidence="4 5">NEAU-GS14</strain>
    </source>
</reference>
<dbReference type="InterPro" id="IPR050463">
    <property type="entry name" value="Gfo/Idh/MocA_oxidrdct_glycsds"/>
</dbReference>
<organism evidence="4 5">
    <name type="scientific">Herbidospora galbida</name>
    <dbReference type="NCBI Taxonomy" id="2575442"/>
    <lineage>
        <taxon>Bacteria</taxon>
        <taxon>Bacillati</taxon>
        <taxon>Actinomycetota</taxon>
        <taxon>Actinomycetes</taxon>
        <taxon>Streptosporangiales</taxon>
        <taxon>Streptosporangiaceae</taxon>
        <taxon>Herbidospora</taxon>
    </lineage>
</organism>
<protein>
    <submittedName>
        <fullName evidence="4">Gfo/Idh/MocA family oxidoreductase</fullName>
    </submittedName>
</protein>
<evidence type="ECO:0000313" key="4">
    <source>
        <dbReference type="EMBL" id="TKK79056.1"/>
    </source>
</evidence>